<accession>A0A0G4FI10</accession>
<evidence type="ECO:0000313" key="8">
    <source>
        <dbReference type="EMBL" id="CEM13087.1"/>
    </source>
</evidence>
<protein>
    <recommendedName>
        <fullName evidence="5">U6 small nuclear RNA (adenine-(43)-N(6))-methyltransferase</fullName>
        <ecNumber evidence="5">2.1.1.-</ecNumber>
    </recommendedName>
</protein>
<feature type="binding site" evidence="6">
    <location>
        <position position="224"/>
    </location>
    <ligand>
        <name>S-adenosyl-L-methionine</name>
        <dbReference type="ChEBI" id="CHEBI:59789"/>
    </ligand>
</feature>
<dbReference type="EMBL" id="CDMY01000443">
    <property type="protein sequence ID" value="CEM13087.1"/>
    <property type="molecule type" value="Genomic_DNA"/>
</dbReference>
<dbReference type="CDD" id="cd02440">
    <property type="entry name" value="AdoMet_MTases"/>
    <property type="match status" value="1"/>
</dbReference>
<dbReference type="OrthoDB" id="514248at2759"/>
<dbReference type="PhylomeDB" id="A0A0G4FI10"/>
<organism evidence="8 9">
    <name type="scientific">Vitrella brassicaformis (strain CCMP3155)</name>
    <dbReference type="NCBI Taxonomy" id="1169540"/>
    <lineage>
        <taxon>Eukaryota</taxon>
        <taxon>Sar</taxon>
        <taxon>Alveolata</taxon>
        <taxon>Colpodellida</taxon>
        <taxon>Vitrellaceae</taxon>
        <taxon>Vitrella</taxon>
    </lineage>
</organism>
<feature type="binding site" evidence="6">
    <location>
        <position position="173"/>
    </location>
    <ligand>
        <name>S-adenosyl-L-methionine</name>
        <dbReference type="ChEBI" id="CHEBI:59789"/>
    </ligand>
</feature>
<evidence type="ECO:0000313" key="9">
    <source>
        <dbReference type="Proteomes" id="UP000041254"/>
    </source>
</evidence>
<keyword evidence="4 6" id="KW-0949">S-adenosyl-L-methionine</keyword>
<dbReference type="Gene3D" id="3.40.50.150">
    <property type="entry name" value="Vaccinia Virus protein VP39"/>
    <property type="match status" value="1"/>
</dbReference>
<evidence type="ECO:0000256" key="1">
    <source>
        <dbReference type="ARBA" id="ARBA00005878"/>
    </source>
</evidence>
<feature type="region of interest" description="Disordered" evidence="7">
    <location>
        <begin position="333"/>
        <end position="360"/>
    </location>
</feature>
<evidence type="ECO:0000256" key="6">
    <source>
        <dbReference type="PIRSR" id="PIRSR037350-1"/>
    </source>
</evidence>
<comment type="similarity">
    <text evidence="1 5">Belongs to the methyltransferase superfamily. METTL16/RlmF family.</text>
</comment>
<keyword evidence="2 5" id="KW-0489">Methyltransferase</keyword>
<dbReference type="Pfam" id="PF05971">
    <property type="entry name" value="Methyltransf_10"/>
    <property type="match status" value="1"/>
</dbReference>
<dbReference type="InParanoid" id="A0A0G4FI10"/>
<dbReference type="InterPro" id="IPR029063">
    <property type="entry name" value="SAM-dependent_MTases_sf"/>
</dbReference>
<dbReference type="AlphaFoldDB" id="A0A0G4FI10"/>
<proteinExistence type="inferred from homology"/>
<gene>
    <name evidence="8" type="ORF">Vbra_5857</name>
</gene>
<keyword evidence="3 5" id="KW-0808">Transferase</keyword>
<dbReference type="GO" id="GO:0008168">
    <property type="term" value="F:methyltransferase activity"/>
    <property type="evidence" value="ECO:0007669"/>
    <property type="project" value="UniProtKB-UniRule"/>
</dbReference>
<evidence type="ECO:0000256" key="2">
    <source>
        <dbReference type="ARBA" id="ARBA00022603"/>
    </source>
</evidence>
<dbReference type="PANTHER" id="PTHR13393">
    <property type="entry name" value="SAM-DEPENDENT METHYLTRANSFERASE"/>
    <property type="match status" value="1"/>
</dbReference>
<keyword evidence="9" id="KW-1185">Reference proteome</keyword>
<reference evidence="8 9" key="1">
    <citation type="submission" date="2014-11" db="EMBL/GenBank/DDBJ databases">
        <authorList>
            <person name="Zhu J."/>
            <person name="Qi W."/>
            <person name="Song R."/>
        </authorList>
    </citation>
    <scope>NUCLEOTIDE SEQUENCE [LARGE SCALE GENOMIC DNA]</scope>
</reference>
<evidence type="ECO:0000256" key="4">
    <source>
        <dbReference type="ARBA" id="ARBA00022691"/>
    </source>
</evidence>
<dbReference type="EC" id="2.1.1.-" evidence="5"/>
<name>A0A0G4FI10_VITBC</name>
<dbReference type="Proteomes" id="UP000041254">
    <property type="component" value="Unassembled WGS sequence"/>
</dbReference>
<evidence type="ECO:0000256" key="5">
    <source>
        <dbReference type="PIRNR" id="PIRNR037350"/>
    </source>
</evidence>
<feature type="compositionally biased region" description="Low complexity" evidence="7">
    <location>
        <begin position="335"/>
        <end position="349"/>
    </location>
</feature>
<dbReference type="InterPro" id="IPR017182">
    <property type="entry name" value="METTL16/PsiM"/>
</dbReference>
<dbReference type="PANTHER" id="PTHR13393:SF0">
    <property type="entry name" value="RNA N6-ADENOSINE-METHYLTRANSFERASE METTL16"/>
    <property type="match status" value="1"/>
</dbReference>
<dbReference type="OMA" id="HQGRYDF"/>
<dbReference type="GO" id="GO:0070475">
    <property type="term" value="P:rRNA base methylation"/>
    <property type="evidence" value="ECO:0007669"/>
    <property type="project" value="TreeGrafter"/>
</dbReference>
<dbReference type="VEuPathDB" id="CryptoDB:Vbra_5857"/>
<dbReference type="InterPro" id="IPR010286">
    <property type="entry name" value="METTL16/RlmF"/>
</dbReference>
<evidence type="ECO:0000256" key="7">
    <source>
        <dbReference type="SAM" id="MobiDB-lite"/>
    </source>
</evidence>
<dbReference type="SUPFAM" id="SSF53335">
    <property type="entry name" value="S-adenosyl-L-methionine-dependent methyltransferases"/>
    <property type="match status" value="1"/>
</dbReference>
<sequence>MKRKSEPQASTESGNGDDRRLQKKVPRGQAPISNNERMHPRSMHRDGLDYFDLGQRFPEFNKYVYVNRFGGASIDHGDPDALRALTRALLLHCYQLRWEIPSGYLSPPVPSRANYIHYVADLISGTDSEAGDASDVTLLKGPDVRGVDIGIGANCIYSLLGARLYGWRMVGTEVDAAALELAKANVDRNDDMRPLVDVRLQTDASHIFQGVLNDDERFAFSVCNPPFHDTIDKAHVNPQRALDGSHSELVCDGGELGFISRMIAESQERPKQIVWYTSLVARLTTLKEIKRRLAEAGIAARREFTLYQGKQTRWVIAWTFHGEAERQQEIDRLRSPSTQPRQQQQEEALGQGGSAGQAAESERAFVSFETFEHDGTAGG</sequence>
<feature type="binding site" evidence="6">
    <location>
        <position position="112"/>
    </location>
    <ligand>
        <name>S-adenosyl-L-methionine</name>
        <dbReference type="ChEBI" id="CHEBI:59789"/>
    </ligand>
</feature>
<feature type="region of interest" description="Disordered" evidence="7">
    <location>
        <begin position="1"/>
        <end position="43"/>
    </location>
</feature>
<feature type="binding site" evidence="6">
    <location>
        <position position="150"/>
    </location>
    <ligand>
        <name>S-adenosyl-L-methionine</name>
        <dbReference type="ChEBI" id="CHEBI:59789"/>
    </ligand>
</feature>
<dbReference type="PIRSF" id="PIRSF037350">
    <property type="entry name" value="Mtase_ZK1128_prd"/>
    <property type="match status" value="1"/>
</dbReference>
<evidence type="ECO:0000256" key="3">
    <source>
        <dbReference type="ARBA" id="ARBA00022679"/>
    </source>
</evidence>
<dbReference type="STRING" id="1169540.A0A0G4FI10"/>